<organism evidence="2 3">
    <name type="scientific">Morella rubra</name>
    <name type="common">Chinese bayberry</name>
    <dbReference type="NCBI Taxonomy" id="262757"/>
    <lineage>
        <taxon>Eukaryota</taxon>
        <taxon>Viridiplantae</taxon>
        <taxon>Streptophyta</taxon>
        <taxon>Embryophyta</taxon>
        <taxon>Tracheophyta</taxon>
        <taxon>Spermatophyta</taxon>
        <taxon>Magnoliopsida</taxon>
        <taxon>eudicotyledons</taxon>
        <taxon>Gunneridae</taxon>
        <taxon>Pentapetalae</taxon>
        <taxon>rosids</taxon>
        <taxon>fabids</taxon>
        <taxon>Fagales</taxon>
        <taxon>Myricaceae</taxon>
        <taxon>Morella</taxon>
    </lineage>
</organism>
<protein>
    <submittedName>
        <fullName evidence="2">Uncharacterized protein</fullName>
    </submittedName>
</protein>
<evidence type="ECO:0000313" key="2">
    <source>
        <dbReference type="EMBL" id="KAB1209554.1"/>
    </source>
</evidence>
<comment type="caution">
    <text evidence="2">The sequence shown here is derived from an EMBL/GenBank/DDBJ whole genome shotgun (WGS) entry which is preliminary data.</text>
</comment>
<gene>
    <name evidence="2" type="ORF">CJ030_MR6G020501</name>
</gene>
<dbReference type="Proteomes" id="UP000516437">
    <property type="component" value="Chromosome 6"/>
</dbReference>
<evidence type="ECO:0000313" key="3">
    <source>
        <dbReference type="Proteomes" id="UP000516437"/>
    </source>
</evidence>
<dbReference type="EMBL" id="RXIC02000024">
    <property type="protein sequence ID" value="KAB1209554.1"/>
    <property type="molecule type" value="Genomic_DNA"/>
</dbReference>
<keyword evidence="3" id="KW-1185">Reference proteome</keyword>
<name>A0A6A1V9R2_9ROSI</name>
<proteinExistence type="predicted"/>
<sequence>MKKEEWLLSANYLVMNNSRKRWRSYNYRANLREGHLQSGFLQVLEMKAGYARGLGHLVWQVGSSSFVSSVDLARRLEEARMEIEEMRDRQKEYDELVVRQAKMERVMRE</sequence>
<dbReference type="AlphaFoldDB" id="A0A6A1V9R2"/>
<reference evidence="2 3" key="1">
    <citation type="journal article" date="2019" name="Plant Biotechnol. J.">
        <title>The red bayberry genome and genetic basis of sex determination.</title>
        <authorList>
            <person name="Jia H.M."/>
            <person name="Jia H.J."/>
            <person name="Cai Q.L."/>
            <person name="Wang Y."/>
            <person name="Zhao H.B."/>
            <person name="Yang W.F."/>
            <person name="Wang G.Y."/>
            <person name="Li Y.H."/>
            <person name="Zhan D.L."/>
            <person name="Shen Y.T."/>
            <person name="Niu Q.F."/>
            <person name="Chang L."/>
            <person name="Qiu J."/>
            <person name="Zhao L."/>
            <person name="Xie H.B."/>
            <person name="Fu W.Y."/>
            <person name="Jin J."/>
            <person name="Li X.W."/>
            <person name="Jiao Y."/>
            <person name="Zhou C.C."/>
            <person name="Tu T."/>
            <person name="Chai C.Y."/>
            <person name="Gao J.L."/>
            <person name="Fan L.J."/>
            <person name="van de Weg E."/>
            <person name="Wang J.Y."/>
            <person name="Gao Z.S."/>
        </authorList>
    </citation>
    <scope>NUCLEOTIDE SEQUENCE [LARGE SCALE GENOMIC DNA]</scope>
    <source>
        <tissue evidence="2">Leaves</tissue>
    </source>
</reference>
<keyword evidence="1" id="KW-0175">Coiled coil</keyword>
<evidence type="ECO:0000256" key="1">
    <source>
        <dbReference type="SAM" id="Coils"/>
    </source>
</evidence>
<accession>A0A6A1V9R2</accession>
<feature type="coiled-coil region" evidence="1">
    <location>
        <begin position="69"/>
        <end position="96"/>
    </location>
</feature>